<dbReference type="PANTHER" id="PTHR38695">
    <property type="entry name" value="AMINO ACID PERMEASE_ SLC12A DOMAIN-CONTAINING PROTEIN"/>
    <property type="match status" value="1"/>
</dbReference>
<proteinExistence type="predicted"/>
<accession>A0A1H5T1Z8</accession>
<dbReference type="InterPro" id="IPR040841">
    <property type="entry name" value="Luciferase_dom"/>
</dbReference>
<dbReference type="Proteomes" id="UP000236721">
    <property type="component" value="Unassembled WGS sequence"/>
</dbReference>
<sequence length="183" mass="19841">MNIVNILRTLPVLALFLMMQVAAASETEHLPAKATPIPATTDSVPHVQLGIEPDPEISTALLTHVARIPGVEVRNTVISLPGALGFWLTDDVVLAKPYAIVGGREFAHVHPDGSLHASLPPALAVKAVEAGWAVHHPWADKRKGWEGFVMIYTPVNEEELKIVLQLIVASYNYVTGRNLVLDL</sequence>
<evidence type="ECO:0000259" key="2">
    <source>
        <dbReference type="Pfam" id="PF17648"/>
    </source>
</evidence>
<dbReference type="Pfam" id="PF17648">
    <property type="entry name" value="Luciferase"/>
    <property type="match status" value="1"/>
</dbReference>
<feature type="chain" id="PRO_5009284610" evidence="1">
    <location>
        <begin position="25"/>
        <end position="183"/>
    </location>
</feature>
<evidence type="ECO:0000313" key="3">
    <source>
        <dbReference type="EMBL" id="SEF56912.1"/>
    </source>
</evidence>
<name>A0A1H5T1Z8_9VIBR</name>
<reference evidence="4" key="1">
    <citation type="submission" date="2016-10" db="EMBL/GenBank/DDBJ databases">
        <authorList>
            <person name="Varghese N."/>
            <person name="Submissions S."/>
        </authorList>
    </citation>
    <scope>NUCLEOTIDE SEQUENCE [LARGE SCALE GENOMIC DNA]</scope>
    <source>
        <strain evidence="4">CGMCC 1.7062</strain>
    </source>
</reference>
<gene>
    <name evidence="3" type="ORF">SAMN04488244_10295</name>
</gene>
<dbReference type="InterPro" id="IPR048273">
    <property type="entry name" value="Luciferase"/>
</dbReference>
<dbReference type="EMBL" id="FNVG01000002">
    <property type="protein sequence ID" value="SEF56912.1"/>
    <property type="molecule type" value="Genomic_DNA"/>
</dbReference>
<keyword evidence="4" id="KW-1185">Reference proteome</keyword>
<keyword evidence="1" id="KW-0732">Signal</keyword>
<dbReference type="OrthoDB" id="822427at2"/>
<feature type="domain" description="Luciferase" evidence="2">
    <location>
        <begin position="103"/>
        <end position="170"/>
    </location>
</feature>
<evidence type="ECO:0000256" key="1">
    <source>
        <dbReference type="SAM" id="SignalP"/>
    </source>
</evidence>
<evidence type="ECO:0000313" key="4">
    <source>
        <dbReference type="Proteomes" id="UP000236721"/>
    </source>
</evidence>
<dbReference type="AlphaFoldDB" id="A0A1H5T1Z8"/>
<dbReference type="PANTHER" id="PTHR38695:SF1">
    <property type="entry name" value="AMINO ACID PERMEASE_ SLC12A DOMAIN-CONTAINING PROTEIN"/>
    <property type="match status" value="1"/>
</dbReference>
<organism evidence="3 4">
    <name type="scientific">Vibrio hangzhouensis</name>
    <dbReference type="NCBI Taxonomy" id="462991"/>
    <lineage>
        <taxon>Bacteria</taxon>
        <taxon>Pseudomonadati</taxon>
        <taxon>Pseudomonadota</taxon>
        <taxon>Gammaproteobacteria</taxon>
        <taxon>Vibrionales</taxon>
        <taxon>Vibrionaceae</taxon>
        <taxon>Vibrio</taxon>
    </lineage>
</organism>
<feature type="signal peptide" evidence="1">
    <location>
        <begin position="1"/>
        <end position="24"/>
    </location>
</feature>
<protein>
    <submittedName>
        <fullName evidence="3">Phospholipase/carboxylesterase</fullName>
    </submittedName>
</protein>
<dbReference type="RefSeq" id="WP_103878972.1">
    <property type="nucleotide sequence ID" value="NZ_FNVG01000002.1"/>
</dbReference>